<evidence type="ECO:0000256" key="3">
    <source>
        <dbReference type="ARBA" id="ARBA00022982"/>
    </source>
</evidence>
<dbReference type="PIRSF" id="PIRSF000077">
    <property type="entry name" value="Thioredoxin"/>
    <property type="match status" value="1"/>
</dbReference>
<keyword evidence="4 9" id="KW-1015">Disulfide bond</keyword>
<dbReference type="PRINTS" id="PR00421">
    <property type="entry name" value="THIOREDOXIN"/>
</dbReference>
<accession>A0A512HU94</accession>
<keyword evidence="3" id="KW-0249">Electron transport</keyword>
<dbReference type="GO" id="GO:0005829">
    <property type="term" value="C:cytosol"/>
    <property type="evidence" value="ECO:0007669"/>
    <property type="project" value="TreeGrafter"/>
</dbReference>
<dbReference type="GO" id="GO:0015035">
    <property type="term" value="F:protein-disulfide reductase activity"/>
    <property type="evidence" value="ECO:0007669"/>
    <property type="project" value="UniProtKB-UniRule"/>
</dbReference>
<dbReference type="InterPro" id="IPR036249">
    <property type="entry name" value="Thioredoxin-like_sf"/>
</dbReference>
<sequence>MATIDLDKSNFEGTITGNEIVLVDFWAGWCGPCRMFAPVYEKASQNHPDIVFGKVDTEAEQELAAAAKITSIPTLMAFKGGTLVFAQPGALPATALEQVIAGIRDLDADQQRSA</sequence>
<keyword evidence="5 9" id="KW-0676">Redox-active center</keyword>
<name>A0A512HU94_9ACTN</name>
<dbReference type="OrthoDB" id="9790390at2"/>
<protein>
    <recommendedName>
        <fullName evidence="6 7">Thioredoxin</fullName>
    </recommendedName>
</protein>
<evidence type="ECO:0000256" key="2">
    <source>
        <dbReference type="ARBA" id="ARBA00022448"/>
    </source>
</evidence>
<dbReference type="Pfam" id="PF00085">
    <property type="entry name" value="Thioredoxin"/>
    <property type="match status" value="1"/>
</dbReference>
<dbReference type="SUPFAM" id="SSF52833">
    <property type="entry name" value="Thioredoxin-like"/>
    <property type="match status" value="1"/>
</dbReference>
<proteinExistence type="inferred from homology"/>
<gene>
    <name evidence="11" type="primary">trxC</name>
    <name evidence="11" type="ORF">AFL01nite_13530</name>
</gene>
<feature type="domain" description="Thioredoxin" evidence="10">
    <location>
        <begin position="1"/>
        <end position="105"/>
    </location>
</feature>
<keyword evidence="2" id="KW-0813">Transport</keyword>
<dbReference type="Proteomes" id="UP000321769">
    <property type="component" value="Unassembled WGS sequence"/>
</dbReference>
<dbReference type="PANTHER" id="PTHR45663">
    <property type="entry name" value="GEO12009P1"/>
    <property type="match status" value="1"/>
</dbReference>
<evidence type="ECO:0000259" key="10">
    <source>
        <dbReference type="PROSITE" id="PS51352"/>
    </source>
</evidence>
<evidence type="ECO:0000256" key="7">
    <source>
        <dbReference type="PIRNR" id="PIRNR000077"/>
    </source>
</evidence>
<feature type="active site" description="Nucleophile" evidence="8">
    <location>
        <position position="33"/>
    </location>
</feature>
<evidence type="ECO:0000256" key="1">
    <source>
        <dbReference type="ARBA" id="ARBA00008987"/>
    </source>
</evidence>
<comment type="caution">
    <text evidence="11">The sequence shown here is derived from an EMBL/GenBank/DDBJ whole genome shotgun (WGS) entry which is preliminary data.</text>
</comment>
<dbReference type="FunFam" id="3.40.30.10:FF:000155">
    <property type="entry name" value="Thioredoxin"/>
    <property type="match status" value="1"/>
</dbReference>
<feature type="site" description="Contributes to redox potential value" evidence="8">
    <location>
        <position position="32"/>
    </location>
</feature>
<dbReference type="InterPro" id="IPR013766">
    <property type="entry name" value="Thioredoxin_domain"/>
</dbReference>
<dbReference type="NCBIfam" id="TIGR01068">
    <property type="entry name" value="thioredoxin"/>
    <property type="match status" value="1"/>
</dbReference>
<dbReference type="InterPro" id="IPR017937">
    <property type="entry name" value="Thioredoxin_CS"/>
</dbReference>
<feature type="site" description="Contributes to redox potential value" evidence="8">
    <location>
        <position position="31"/>
    </location>
</feature>
<dbReference type="RefSeq" id="WP_146826734.1">
    <property type="nucleotide sequence ID" value="NZ_BAAAYQ010000001.1"/>
</dbReference>
<dbReference type="PANTHER" id="PTHR45663:SF40">
    <property type="entry name" value="THIOREDOXIN 2"/>
    <property type="match status" value="1"/>
</dbReference>
<dbReference type="AlphaFoldDB" id="A0A512HU94"/>
<keyword evidence="12" id="KW-1185">Reference proteome</keyword>
<evidence type="ECO:0000313" key="11">
    <source>
        <dbReference type="EMBL" id="GEO89026.1"/>
    </source>
</evidence>
<evidence type="ECO:0000256" key="8">
    <source>
        <dbReference type="PIRSR" id="PIRSR000077-1"/>
    </source>
</evidence>
<evidence type="ECO:0000256" key="4">
    <source>
        <dbReference type="ARBA" id="ARBA00023157"/>
    </source>
</evidence>
<reference evidence="11 12" key="1">
    <citation type="submission" date="2019-07" db="EMBL/GenBank/DDBJ databases">
        <title>Whole genome shotgun sequence of Aeromicrobium flavum NBRC 107625.</title>
        <authorList>
            <person name="Hosoyama A."/>
            <person name="Uohara A."/>
            <person name="Ohji S."/>
            <person name="Ichikawa N."/>
        </authorList>
    </citation>
    <scope>NUCLEOTIDE SEQUENCE [LARGE SCALE GENOMIC DNA]</scope>
    <source>
        <strain evidence="11 12">NBRC 107625</strain>
    </source>
</reference>
<evidence type="ECO:0000256" key="6">
    <source>
        <dbReference type="NCBIfam" id="TIGR01068"/>
    </source>
</evidence>
<feature type="site" description="Deprotonates C-terminal active site Cys" evidence="8">
    <location>
        <position position="24"/>
    </location>
</feature>
<evidence type="ECO:0000256" key="9">
    <source>
        <dbReference type="PIRSR" id="PIRSR000077-4"/>
    </source>
</evidence>
<feature type="active site" description="Nucleophile" evidence="8">
    <location>
        <position position="30"/>
    </location>
</feature>
<feature type="disulfide bond" description="Redox-active" evidence="9">
    <location>
        <begin position="30"/>
        <end position="33"/>
    </location>
</feature>
<evidence type="ECO:0000313" key="12">
    <source>
        <dbReference type="Proteomes" id="UP000321769"/>
    </source>
</evidence>
<organism evidence="11 12">
    <name type="scientific">Aeromicrobium flavum</name>
    <dbReference type="NCBI Taxonomy" id="416568"/>
    <lineage>
        <taxon>Bacteria</taxon>
        <taxon>Bacillati</taxon>
        <taxon>Actinomycetota</taxon>
        <taxon>Actinomycetes</taxon>
        <taxon>Propionibacteriales</taxon>
        <taxon>Nocardioidaceae</taxon>
        <taxon>Aeromicrobium</taxon>
    </lineage>
</organism>
<dbReference type="EMBL" id="BJZQ01000005">
    <property type="protein sequence ID" value="GEO89026.1"/>
    <property type="molecule type" value="Genomic_DNA"/>
</dbReference>
<evidence type="ECO:0000256" key="5">
    <source>
        <dbReference type="ARBA" id="ARBA00023284"/>
    </source>
</evidence>
<dbReference type="Gene3D" id="3.40.30.10">
    <property type="entry name" value="Glutaredoxin"/>
    <property type="match status" value="1"/>
</dbReference>
<dbReference type="InterPro" id="IPR005746">
    <property type="entry name" value="Thioredoxin"/>
</dbReference>
<dbReference type="PROSITE" id="PS51352">
    <property type="entry name" value="THIOREDOXIN_2"/>
    <property type="match status" value="1"/>
</dbReference>
<dbReference type="PROSITE" id="PS00194">
    <property type="entry name" value="THIOREDOXIN_1"/>
    <property type="match status" value="1"/>
</dbReference>
<comment type="similarity">
    <text evidence="1 7">Belongs to the thioredoxin family.</text>
</comment>
<dbReference type="CDD" id="cd02947">
    <property type="entry name" value="TRX_family"/>
    <property type="match status" value="1"/>
</dbReference>